<evidence type="ECO:0000313" key="2">
    <source>
        <dbReference type="EMBL" id="EFG78843.1"/>
    </source>
</evidence>
<reference evidence="2 3" key="1">
    <citation type="submission" date="2010-04" db="EMBL/GenBank/DDBJ databases">
        <authorList>
            <person name="Muzny D."/>
            <person name="Qin X."/>
            <person name="Deng J."/>
            <person name="Jiang H."/>
            <person name="Liu Y."/>
            <person name="Qu J."/>
            <person name="Song X.-Z."/>
            <person name="Zhang L."/>
            <person name="Thornton R."/>
            <person name="Coyle M."/>
            <person name="Francisco L."/>
            <person name="Jackson L."/>
            <person name="Javaid M."/>
            <person name="Korchina V."/>
            <person name="Kovar C."/>
            <person name="Mata R."/>
            <person name="Mathew T."/>
            <person name="Ngo R."/>
            <person name="Nguyen L."/>
            <person name="Nguyen N."/>
            <person name="Okwuonu G."/>
            <person name="Ongeri F."/>
            <person name="Pham C."/>
            <person name="Simmons D."/>
            <person name="Wilczek-Boney K."/>
            <person name="Hale W."/>
            <person name="Jakkamsetti A."/>
            <person name="Pham P."/>
            <person name="Ruth R."/>
            <person name="San Lucas F."/>
            <person name="Warren J."/>
            <person name="Zhang J."/>
            <person name="Zhao Z."/>
            <person name="Zhou C."/>
            <person name="Zhu D."/>
            <person name="Lee S."/>
            <person name="Bess C."/>
            <person name="Blankenburg K."/>
            <person name="Forbes L."/>
            <person name="Fu Q."/>
            <person name="Gubbala S."/>
            <person name="Hirani K."/>
            <person name="Jayaseelan J.C."/>
            <person name="Lara F."/>
            <person name="Munidasa M."/>
            <person name="Palculict T."/>
            <person name="Patil S."/>
            <person name="Pu L.-L."/>
            <person name="Saada N."/>
            <person name="Tang L."/>
            <person name="Weissenberger G."/>
            <person name="Zhu Y."/>
            <person name="Hemphill L."/>
            <person name="Shang Y."/>
            <person name="Youmans B."/>
            <person name="Ayvaz T."/>
            <person name="Ross M."/>
            <person name="Santibanez J."/>
            <person name="Aqrawi P."/>
            <person name="Gross S."/>
            <person name="Joshi V."/>
            <person name="Fowler G."/>
            <person name="Nazareth L."/>
            <person name="Reid J."/>
            <person name="Worley K."/>
            <person name="Petrosino J."/>
            <person name="Highlander S."/>
            <person name="Gibbs R."/>
        </authorList>
    </citation>
    <scope>NUCLEOTIDE SEQUENCE [LARGE SCALE GENOMIC DNA]</scope>
    <source>
        <strain evidence="2 3">ATCC BAA-614</strain>
    </source>
</reference>
<dbReference type="HOGENOM" id="CLU_3273059_0_0_11"/>
<sequence length="41" mass="3823">MALDAGGHAGVTLGAGGRRRRSTPAVTFEAGAAGAAVLASA</sequence>
<accession>D5P4T9</accession>
<organism evidence="2 3">
    <name type="scientific">Mycobacterium parascrofulaceum ATCC BAA-614</name>
    <dbReference type="NCBI Taxonomy" id="525368"/>
    <lineage>
        <taxon>Bacteria</taxon>
        <taxon>Bacillati</taxon>
        <taxon>Actinomycetota</taxon>
        <taxon>Actinomycetes</taxon>
        <taxon>Mycobacteriales</taxon>
        <taxon>Mycobacteriaceae</taxon>
        <taxon>Mycobacterium</taxon>
        <taxon>Mycobacterium simiae complex</taxon>
    </lineage>
</organism>
<comment type="caution">
    <text evidence="2">The sequence shown here is derived from an EMBL/GenBank/DDBJ whole genome shotgun (WGS) entry which is preliminary data.</text>
</comment>
<name>D5P4T9_9MYCO</name>
<proteinExistence type="predicted"/>
<evidence type="ECO:0000313" key="3">
    <source>
        <dbReference type="Proteomes" id="UP000003653"/>
    </source>
</evidence>
<evidence type="ECO:0000256" key="1">
    <source>
        <dbReference type="SAM" id="MobiDB-lite"/>
    </source>
</evidence>
<protein>
    <submittedName>
        <fullName evidence="2">Uncharacterized protein</fullName>
    </submittedName>
</protein>
<feature type="region of interest" description="Disordered" evidence="1">
    <location>
        <begin position="1"/>
        <end position="23"/>
    </location>
</feature>
<dbReference type="EMBL" id="ADNV01000091">
    <property type="protein sequence ID" value="EFG78843.1"/>
    <property type="molecule type" value="Genomic_DNA"/>
</dbReference>
<keyword evidence="3" id="KW-1185">Reference proteome</keyword>
<dbReference type="AlphaFoldDB" id="D5P4T9"/>
<dbReference type="Proteomes" id="UP000003653">
    <property type="component" value="Unassembled WGS sequence"/>
</dbReference>
<gene>
    <name evidence="2" type="ORF">HMPREF0591_1183</name>
</gene>
<feature type="compositionally biased region" description="Gly residues" evidence="1">
    <location>
        <begin position="7"/>
        <end position="16"/>
    </location>
</feature>